<accession>A0A101E427</accession>
<evidence type="ECO:0000256" key="1">
    <source>
        <dbReference type="SAM" id="Coils"/>
    </source>
</evidence>
<reference evidence="2 4" key="1">
    <citation type="journal article" date="2018" name="Nat. Biotechnol.">
        <title>A standardized bacterial taxonomy based on genome phylogeny substantially revises the tree of life.</title>
        <authorList>
            <person name="Parks D.H."/>
            <person name="Chuvochina M."/>
            <person name="Waite D.W."/>
            <person name="Rinke C."/>
            <person name="Skarshewski A."/>
            <person name="Chaumeil P.A."/>
            <person name="Hugenholtz P."/>
        </authorList>
    </citation>
    <scope>NUCLEOTIDE SEQUENCE [LARGE SCALE GENOMIC DNA]</scope>
    <source>
        <strain evidence="2">UBA12544</strain>
    </source>
</reference>
<gene>
    <name evidence="2" type="ORF">DEA61_00160</name>
    <name evidence="3" type="ORF">EV203_14310</name>
</gene>
<dbReference type="Proteomes" id="UP000264445">
    <property type="component" value="Unassembled WGS sequence"/>
</dbReference>
<feature type="coiled-coil region" evidence="1">
    <location>
        <begin position="78"/>
        <end position="105"/>
    </location>
</feature>
<dbReference type="OMA" id="HAIIYSD"/>
<dbReference type="EMBL" id="SLWU01000043">
    <property type="protein sequence ID" value="TCO55337.1"/>
    <property type="molecule type" value="Genomic_DNA"/>
</dbReference>
<evidence type="ECO:0000313" key="4">
    <source>
        <dbReference type="Proteomes" id="UP000264445"/>
    </source>
</evidence>
<keyword evidence="1" id="KW-0175">Coiled coil</keyword>
<reference evidence="3 5" key="2">
    <citation type="submission" date="2019-03" db="EMBL/GenBank/DDBJ databases">
        <title>Genomic Encyclopedia of Type Strains, Phase IV (KMG-IV): sequencing the most valuable type-strain genomes for metagenomic binning, comparative biology and taxonomic classification.</title>
        <authorList>
            <person name="Goeker M."/>
        </authorList>
    </citation>
    <scope>NUCLEOTIDE SEQUENCE [LARGE SCALE GENOMIC DNA]</scope>
    <source>
        <strain evidence="3 5">DSM 13054</strain>
    </source>
</reference>
<organism evidence="2 4">
    <name type="scientific">Caldanaerobacter subterraneus</name>
    <dbReference type="NCBI Taxonomy" id="911092"/>
    <lineage>
        <taxon>Bacteria</taxon>
        <taxon>Bacillati</taxon>
        <taxon>Bacillota</taxon>
        <taxon>Clostridia</taxon>
        <taxon>Thermoanaerobacterales</taxon>
        <taxon>Thermoanaerobacteraceae</taxon>
        <taxon>Caldanaerobacter</taxon>
    </lineage>
</organism>
<dbReference type="RefSeq" id="WP_011026064.1">
    <property type="nucleotide sequence ID" value="NZ_DOLB01000005.1"/>
</dbReference>
<proteinExistence type="predicted"/>
<dbReference type="Proteomes" id="UP000294886">
    <property type="component" value="Unassembled WGS sequence"/>
</dbReference>
<dbReference type="EMBL" id="DOLB01000005">
    <property type="protein sequence ID" value="HBT48301.1"/>
    <property type="molecule type" value="Genomic_DNA"/>
</dbReference>
<comment type="caution">
    <text evidence="2">The sequence shown here is derived from an EMBL/GenBank/DDBJ whole genome shotgun (WGS) entry which is preliminary data.</text>
</comment>
<evidence type="ECO:0008006" key="6">
    <source>
        <dbReference type="Google" id="ProtNLM"/>
    </source>
</evidence>
<name>A0A101E427_9THEO</name>
<evidence type="ECO:0000313" key="2">
    <source>
        <dbReference type="EMBL" id="HBT48301.1"/>
    </source>
</evidence>
<dbReference type="Pfam" id="PF19538">
    <property type="entry name" value="DUF6062"/>
    <property type="match status" value="1"/>
</dbReference>
<dbReference type="InterPro" id="IPR045706">
    <property type="entry name" value="DUF6062"/>
</dbReference>
<sequence length="219" mass="26198">MKLEFIPLYEAFEKYEDRCPICKIIEQEEKVYCERLLEDEILKDPEMYIKIGQTNFCRYHLELLNNSYDKLGLAIALKANISHKLQQIEEMSKTLKKKRRRKIEKEKCLVCKYLRERDAYHVHILLDILESDKDFVEKHSKGFSNLCFHHLDVLIGLAKNIAPQIDKIIELNKSTIEKNINDLEWFITKFDYRFHDEPWYDSKDSIERALKLLGGGYYD</sequence>
<evidence type="ECO:0000313" key="5">
    <source>
        <dbReference type="Proteomes" id="UP000294886"/>
    </source>
</evidence>
<evidence type="ECO:0000313" key="3">
    <source>
        <dbReference type="EMBL" id="TCO55337.1"/>
    </source>
</evidence>
<dbReference type="AlphaFoldDB" id="A0A101E427"/>
<protein>
    <recommendedName>
        <fullName evidence="6">ABC transporter substrate-binding protein</fullName>
    </recommendedName>
</protein>